<dbReference type="InterPro" id="IPR007170">
    <property type="entry name" value="SpoVG"/>
</dbReference>
<dbReference type="SUPFAM" id="SSF160537">
    <property type="entry name" value="SpoVG-like"/>
    <property type="match status" value="2"/>
</dbReference>
<evidence type="ECO:0000256" key="3">
    <source>
        <dbReference type="ARBA" id="ARBA00023306"/>
    </source>
</evidence>
<keyword evidence="1" id="KW-0132">Cell division</keyword>
<dbReference type="Gene3D" id="3.30.1120.40">
    <property type="entry name" value="Stage V sporulation protein G"/>
    <property type="match status" value="2"/>
</dbReference>
<dbReference type="InterPro" id="IPR036751">
    <property type="entry name" value="SpoVG_sf"/>
</dbReference>
<dbReference type="EMBL" id="CP114006">
    <property type="protein sequence ID" value="WAN63608.1"/>
    <property type="molecule type" value="Genomic_DNA"/>
</dbReference>
<sequence>MQVTYVRINLYTNKNRLKAVASITLNNCFVVHNIKVIEGEKGLFIAMPSTKNSKGIYVDIAHPINRETRQMIEEKVNKAFQEMVDKEESKMEMGTFENTDSQINFQVTNVKVNLYPNSKTRLRGKASITLNDCFVVHGIKIIEGERSLFIAMPSTKNSKGVYIDIAHPITQETRQMIEEKCKKVFQEVTENNF</sequence>
<evidence type="ECO:0000256" key="2">
    <source>
        <dbReference type="ARBA" id="ARBA00023210"/>
    </source>
</evidence>
<evidence type="ECO:0000313" key="4">
    <source>
        <dbReference type="EMBL" id="WAN63608.1"/>
    </source>
</evidence>
<organism evidence="4 5">
    <name type="scientific">Candidatus Phytoplasma rubi</name>
    <dbReference type="NCBI Taxonomy" id="399025"/>
    <lineage>
        <taxon>Bacteria</taxon>
        <taxon>Bacillati</taxon>
        <taxon>Mycoplasmatota</taxon>
        <taxon>Mollicutes</taxon>
        <taxon>Acholeplasmatales</taxon>
        <taxon>Acholeplasmataceae</taxon>
        <taxon>Candidatus Phytoplasma</taxon>
        <taxon>16SrV (Elm yellows group)</taxon>
    </lineage>
</organism>
<dbReference type="PANTHER" id="PTHR38429:SF1">
    <property type="entry name" value="SEPTATION PROTEIN SPOVG-RELATED"/>
    <property type="match status" value="1"/>
</dbReference>
<dbReference type="Pfam" id="PF04026">
    <property type="entry name" value="SpoVG"/>
    <property type="match status" value="2"/>
</dbReference>
<proteinExistence type="predicted"/>
<keyword evidence="5" id="KW-1185">Reference proteome</keyword>
<name>A0ABY7BSR9_9MOLU</name>
<evidence type="ECO:0000256" key="1">
    <source>
        <dbReference type="ARBA" id="ARBA00022618"/>
    </source>
</evidence>
<dbReference type="Proteomes" id="UP001164727">
    <property type="component" value="Chromosome"/>
</dbReference>
<dbReference type="NCBIfam" id="NF009749">
    <property type="entry name" value="PRK13259.1"/>
    <property type="match status" value="1"/>
</dbReference>
<dbReference type="GO" id="GO:0003677">
    <property type="term" value="F:DNA binding"/>
    <property type="evidence" value="ECO:0007669"/>
    <property type="project" value="UniProtKB-KW"/>
</dbReference>
<gene>
    <name evidence="4" type="ORF">RS022_08030</name>
</gene>
<evidence type="ECO:0000313" key="5">
    <source>
        <dbReference type="Proteomes" id="UP001164727"/>
    </source>
</evidence>
<keyword evidence="4" id="KW-0238">DNA-binding</keyword>
<protein>
    <submittedName>
        <fullName evidence="4">DNA-binding protein SpoVG</fullName>
    </submittedName>
</protein>
<reference evidence="4 5" key="1">
    <citation type="journal article" date="2023" name="Microbiol. Resour. Announc.">
        <title>Complete Genome of 'Candidatus Phytoplasma rubi' RS, a Phytopathogenic Bacterium Associated with Rubus Stunt Disease.</title>
        <authorList>
            <person name="Duckeck D."/>
            <person name="Zubert C."/>
            <person name="Bohm J.W."/>
            <person name="Carminati G."/>
            <person name="Schneider B."/>
            <person name="Kube M."/>
        </authorList>
    </citation>
    <scope>NUCLEOTIDE SEQUENCE [LARGE SCALE GENOMIC DNA]</scope>
    <source>
        <strain evidence="4 5">RS</strain>
    </source>
</reference>
<accession>A0ABY7BSR9</accession>
<dbReference type="PANTHER" id="PTHR38429">
    <property type="entry name" value="SEPTATION PROTEIN SPOVG-RELATED"/>
    <property type="match status" value="1"/>
</dbReference>
<keyword evidence="3" id="KW-0131">Cell cycle</keyword>
<keyword evidence="2" id="KW-0717">Septation</keyword>